<keyword evidence="1" id="KW-0596">Phosphopantetheine</keyword>
<keyword evidence="2" id="KW-0597">Phosphoprotein</keyword>
<evidence type="ECO:0000313" key="5">
    <source>
        <dbReference type="Proteomes" id="UP000063699"/>
    </source>
</evidence>
<dbReference type="EMBL" id="CP012752">
    <property type="protein sequence ID" value="ALG10539.1"/>
    <property type="molecule type" value="Genomic_DNA"/>
</dbReference>
<proteinExistence type="predicted"/>
<sequence>MSDKAARGAQPLPVERCLRDARALRVAGGVDVMMDRWSAESNLPVSYEADLPSRTWGDGDRDYVEAQAVRLAKTGRALAERLSRPELFARQRTTALIGRIGSELLGMAVVLARSAVAPDLADAACEAARRRVDGLWSDLSAELATDAGAAARVGERCLADADDHGIEAVVTDIWCDLFDVRVIEPDADFFSLGGHSMIAVRMAARLRERLGLRVPVRLIMENPTVPGLTRCLAEA</sequence>
<dbReference type="PROSITE" id="PS50075">
    <property type="entry name" value="CARRIER"/>
    <property type="match status" value="1"/>
</dbReference>
<dbReference type="SMART" id="SM00823">
    <property type="entry name" value="PKS_PP"/>
    <property type="match status" value="1"/>
</dbReference>
<dbReference type="InterPro" id="IPR006162">
    <property type="entry name" value="Ppantetheine_attach_site"/>
</dbReference>
<dbReference type="GO" id="GO:0044550">
    <property type="term" value="P:secondary metabolite biosynthetic process"/>
    <property type="evidence" value="ECO:0007669"/>
    <property type="project" value="TreeGrafter"/>
</dbReference>
<dbReference type="STRING" id="860235.AOZ06_29855"/>
<reference evidence="4 5" key="1">
    <citation type="submission" date="2015-07" db="EMBL/GenBank/DDBJ databases">
        <title>Genome sequencing of Kibdelosporangium phytohabitans.</title>
        <authorList>
            <person name="Qin S."/>
            <person name="Xing K."/>
        </authorList>
    </citation>
    <scope>NUCLEOTIDE SEQUENCE [LARGE SCALE GENOMIC DNA]</scope>
    <source>
        <strain evidence="4 5">KLBMP1111</strain>
    </source>
</reference>
<dbReference type="InterPro" id="IPR020806">
    <property type="entry name" value="PKS_PP-bd"/>
</dbReference>
<dbReference type="Pfam" id="PF00550">
    <property type="entry name" value="PP-binding"/>
    <property type="match status" value="1"/>
</dbReference>
<dbReference type="Proteomes" id="UP000063699">
    <property type="component" value="Chromosome"/>
</dbReference>
<evidence type="ECO:0000256" key="1">
    <source>
        <dbReference type="ARBA" id="ARBA00022450"/>
    </source>
</evidence>
<dbReference type="Gene3D" id="1.10.1200.10">
    <property type="entry name" value="ACP-like"/>
    <property type="match status" value="1"/>
</dbReference>
<evidence type="ECO:0000313" key="4">
    <source>
        <dbReference type="EMBL" id="ALG10539.1"/>
    </source>
</evidence>
<dbReference type="SUPFAM" id="SSF47336">
    <property type="entry name" value="ACP-like"/>
    <property type="match status" value="1"/>
</dbReference>
<dbReference type="GO" id="GO:0031177">
    <property type="term" value="F:phosphopantetheine binding"/>
    <property type="evidence" value="ECO:0007669"/>
    <property type="project" value="InterPro"/>
</dbReference>
<dbReference type="PANTHER" id="PTHR45527">
    <property type="entry name" value="NONRIBOSOMAL PEPTIDE SYNTHETASE"/>
    <property type="match status" value="1"/>
</dbReference>
<evidence type="ECO:0000256" key="2">
    <source>
        <dbReference type="ARBA" id="ARBA00022553"/>
    </source>
</evidence>
<dbReference type="InterPro" id="IPR009081">
    <property type="entry name" value="PP-bd_ACP"/>
</dbReference>
<keyword evidence="5" id="KW-1185">Reference proteome</keyword>
<dbReference type="PANTHER" id="PTHR45527:SF1">
    <property type="entry name" value="FATTY ACID SYNTHASE"/>
    <property type="match status" value="1"/>
</dbReference>
<evidence type="ECO:0000259" key="3">
    <source>
        <dbReference type="PROSITE" id="PS50075"/>
    </source>
</evidence>
<organism evidence="4 5">
    <name type="scientific">Kibdelosporangium phytohabitans</name>
    <dbReference type="NCBI Taxonomy" id="860235"/>
    <lineage>
        <taxon>Bacteria</taxon>
        <taxon>Bacillati</taxon>
        <taxon>Actinomycetota</taxon>
        <taxon>Actinomycetes</taxon>
        <taxon>Pseudonocardiales</taxon>
        <taxon>Pseudonocardiaceae</taxon>
        <taxon>Kibdelosporangium</taxon>
    </lineage>
</organism>
<accession>A0A0N9I7Q3</accession>
<dbReference type="KEGG" id="kphy:AOZ06_29855"/>
<feature type="domain" description="Carrier" evidence="3">
    <location>
        <begin position="161"/>
        <end position="235"/>
    </location>
</feature>
<dbReference type="AlphaFoldDB" id="A0A0N9I7Q3"/>
<gene>
    <name evidence="4" type="ORF">AOZ06_29855</name>
</gene>
<dbReference type="GO" id="GO:0043041">
    <property type="term" value="P:amino acid activation for nonribosomal peptide biosynthetic process"/>
    <property type="evidence" value="ECO:0007669"/>
    <property type="project" value="TreeGrafter"/>
</dbReference>
<dbReference type="PROSITE" id="PS00012">
    <property type="entry name" value="PHOSPHOPANTETHEINE"/>
    <property type="match status" value="1"/>
</dbReference>
<dbReference type="InterPro" id="IPR036736">
    <property type="entry name" value="ACP-like_sf"/>
</dbReference>
<dbReference type="RefSeq" id="WP_054292442.1">
    <property type="nucleotide sequence ID" value="NZ_CP012752.1"/>
</dbReference>
<protein>
    <recommendedName>
        <fullName evidence="3">Carrier domain-containing protein</fullName>
    </recommendedName>
</protein>
<name>A0A0N9I7Q3_9PSEU</name>
<dbReference type="OrthoDB" id="6637748at2"/>
<dbReference type="GO" id="GO:0005737">
    <property type="term" value="C:cytoplasm"/>
    <property type="evidence" value="ECO:0007669"/>
    <property type="project" value="TreeGrafter"/>
</dbReference>